<evidence type="ECO:0000256" key="1">
    <source>
        <dbReference type="SAM" id="MobiDB-lite"/>
    </source>
</evidence>
<reference evidence="2" key="1">
    <citation type="submission" date="2018-05" db="EMBL/GenBank/DDBJ databases">
        <authorList>
            <person name="Lanie J.A."/>
            <person name="Ng W.-L."/>
            <person name="Kazmierczak K.M."/>
            <person name="Andrzejewski T.M."/>
            <person name="Davidsen T.M."/>
            <person name="Wayne K.J."/>
            <person name="Tettelin H."/>
            <person name="Glass J.I."/>
            <person name="Rusch D."/>
            <person name="Podicherti R."/>
            <person name="Tsui H.-C.T."/>
            <person name="Winkler M.E."/>
        </authorList>
    </citation>
    <scope>NUCLEOTIDE SEQUENCE</scope>
</reference>
<sequence>CSPGSAFPSRARAFTRTTMGHRPASGSPVIERTPLGARRNRRAASPPPARRNQRAVNPPLARRNQRATSPPPARRNRPVGRLRQPPVRRRRPAPV</sequence>
<feature type="compositionally biased region" description="Basic residues" evidence="1">
    <location>
        <begin position="74"/>
        <end position="95"/>
    </location>
</feature>
<gene>
    <name evidence="2" type="ORF">METZ01_LOCUS240536</name>
</gene>
<protein>
    <submittedName>
        <fullName evidence="2">Uncharacterized protein</fullName>
    </submittedName>
</protein>
<feature type="non-terminal residue" evidence="2">
    <location>
        <position position="1"/>
    </location>
</feature>
<proteinExistence type="predicted"/>
<dbReference type="EMBL" id="UINC01061765">
    <property type="protein sequence ID" value="SVB87682.1"/>
    <property type="molecule type" value="Genomic_DNA"/>
</dbReference>
<name>A0A382HKL9_9ZZZZ</name>
<dbReference type="AlphaFoldDB" id="A0A382HKL9"/>
<evidence type="ECO:0000313" key="2">
    <source>
        <dbReference type="EMBL" id="SVB87682.1"/>
    </source>
</evidence>
<feature type="region of interest" description="Disordered" evidence="1">
    <location>
        <begin position="1"/>
        <end position="95"/>
    </location>
</feature>
<accession>A0A382HKL9</accession>
<feature type="non-terminal residue" evidence="2">
    <location>
        <position position="95"/>
    </location>
</feature>
<organism evidence="2">
    <name type="scientific">marine metagenome</name>
    <dbReference type="NCBI Taxonomy" id="408172"/>
    <lineage>
        <taxon>unclassified sequences</taxon>
        <taxon>metagenomes</taxon>
        <taxon>ecological metagenomes</taxon>
    </lineage>
</organism>